<organism evidence="3 4">
    <name type="scientific">Actinomadura alba</name>
    <dbReference type="NCBI Taxonomy" id="406431"/>
    <lineage>
        <taxon>Bacteria</taxon>
        <taxon>Bacillati</taxon>
        <taxon>Actinomycetota</taxon>
        <taxon>Actinomycetes</taxon>
        <taxon>Streptosporangiales</taxon>
        <taxon>Thermomonosporaceae</taxon>
        <taxon>Actinomadura</taxon>
    </lineage>
</organism>
<accession>A0ABR7LVG6</accession>
<feature type="region of interest" description="Disordered" evidence="1">
    <location>
        <begin position="57"/>
        <end position="159"/>
    </location>
</feature>
<name>A0ABR7LVG6_9ACTN</name>
<evidence type="ECO:0000256" key="2">
    <source>
        <dbReference type="SAM" id="Phobius"/>
    </source>
</evidence>
<evidence type="ECO:0000313" key="3">
    <source>
        <dbReference type="EMBL" id="MBC6468844.1"/>
    </source>
</evidence>
<evidence type="ECO:0000256" key="1">
    <source>
        <dbReference type="SAM" id="MobiDB-lite"/>
    </source>
</evidence>
<proteinExistence type="predicted"/>
<feature type="transmembrane region" description="Helical" evidence="2">
    <location>
        <begin position="34"/>
        <end position="53"/>
    </location>
</feature>
<sequence length="159" mass="16585">MKALLELLGFMVERLTGTRKKGARRLPRDSRRSWIVGAVVVAGLAGALAIYGFSRAADPAPSSLRTPSAAPTAEGTPTVEGTGSPEKPIRSAPARATPTTGRQVAEGSTADPEPTRTETQPAEARGVRKGASCSAKGTVGYTDSGKRVTCQGPGRLRWR</sequence>
<dbReference type="Proteomes" id="UP000805614">
    <property type="component" value="Unassembled WGS sequence"/>
</dbReference>
<keyword evidence="2" id="KW-0472">Membrane</keyword>
<keyword evidence="2" id="KW-0812">Transmembrane</keyword>
<keyword evidence="4" id="KW-1185">Reference proteome</keyword>
<gene>
    <name evidence="3" type="ORF">HKK74_25615</name>
</gene>
<dbReference type="EMBL" id="JABVEC010000021">
    <property type="protein sequence ID" value="MBC6468844.1"/>
    <property type="molecule type" value="Genomic_DNA"/>
</dbReference>
<evidence type="ECO:0000313" key="4">
    <source>
        <dbReference type="Proteomes" id="UP000805614"/>
    </source>
</evidence>
<comment type="caution">
    <text evidence="3">The sequence shown here is derived from an EMBL/GenBank/DDBJ whole genome shotgun (WGS) entry which is preliminary data.</text>
</comment>
<reference evidence="3 4" key="1">
    <citation type="submission" date="2020-06" db="EMBL/GenBank/DDBJ databases">
        <title>Actinomadura xiongansis sp. nov., isolated from soil of Baiyangdian.</title>
        <authorList>
            <person name="Zhang X."/>
        </authorList>
    </citation>
    <scope>NUCLEOTIDE SEQUENCE [LARGE SCALE GENOMIC DNA]</scope>
    <source>
        <strain evidence="3 4">HBUM206468</strain>
    </source>
</reference>
<protein>
    <submittedName>
        <fullName evidence="3">Uncharacterized protein</fullName>
    </submittedName>
</protein>
<keyword evidence="2" id="KW-1133">Transmembrane helix</keyword>
<dbReference type="RefSeq" id="WP_187245884.1">
    <property type="nucleotide sequence ID" value="NZ_JABVEC010000021.1"/>
</dbReference>